<reference evidence="18" key="2">
    <citation type="submission" date="2009-12" db="EMBL/GenBank/DDBJ databases">
        <authorList>
            <person name="Madupu R."/>
            <person name="Durkin A.S."/>
            <person name="Torralba M."/>
            <person name="Methe B."/>
            <person name="Sutton G.G."/>
            <person name="Strausberg R.L."/>
            <person name="Nelson K.E."/>
        </authorList>
    </citation>
    <scope>NUCLEOTIDE SEQUENCE</scope>
    <source>
        <strain evidence="18">28L</strain>
    </source>
</reference>
<dbReference type="FunFam" id="3.40.50.2020:FF:000006">
    <property type="entry name" value="Hypoxanthine phosphoribosyltransferase"/>
    <property type="match status" value="1"/>
</dbReference>
<evidence type="ECO:0000313" key="20">
    <source>
        <dbReference type="Proteomes" id="UP000003242"/>
    </source>
</evidence>
<feature type="domain" description="Phosphoribosyltransferase" evidence="17">
    <location>
        <begin position="13"/>
        <end position="159"/>
    </location>
</feature>
<dbReference type="NCBIfam" id="TIGR01203">
    <property type="entry name" value="HGPRTase"/>
    <property type="match status" value="1"/>
</dbReference>
<gene>
    <name evidence="18" type="primary">hpt</name>
    <name evidence="18" type="ORF">HMPREF0889_0767</name>
    <name evidence="19" type="ORF">HMPREF1039_1251</name>
</gene>
<dbReference type="CDD" id="cd06223">
    <property type="entry name" value="PRTases_typeI"/>
    <property type="match status" value="1"/>
</dbReference>
<evidence type="ECO:0000256" key="1">
    <source>
        <dbReference type="ARBA" id="ARBA00001946"/>
    </source>
</evidence>
<dbReference type="GO" id="GO:0032264">
    <property type="term" value="P:IMP salvage"/>
    <property type="evidence" value="ECO:0007669"/>
    <property type="project" value="UniProtKB-UniPathway"/>
</dbReference>
<dbReference type="SUPFAM" id="SSF53271">
    <property type="entry name" value="PRTase-like"/>
    <property type="match status" value="1"/>
</dbReference>
<keyword evidence="7 16" id="KW-0963">Cytoplasm</keyword>
<evidence type="ECO:0000256" key="10">
    <source>
        <dbReference type="ARBA" id="ARBA00022723"/>
    </source>
</evidence>
<dbReference type="EMBL" id="ADGP01000033">
    <property type="protein sequence ID" value="EFD93344.1"/>
    <property type="molecule type" value="Genomic_DNA"/>
</dbReference>
<keyword evidence="10 16" id="KW-0479">Metal-binding</keyword>
<dbReference type="Gene3D" id="3.40.50.2020">
    <property type="match status" value="1"/>
</dbReference>
<evidence type="ECO:0000256" key="16">
    <source>
        <dbReference type="RuleBase" id="RU364099"/>
    </source>
</evidence>
<evidence type="ECO:0000256" key="11">
    <source>
        <dbReference type="ARBA" id="ARBA00022726"/>
    </source>
</evidence>
<dbReference type="Proteomes" id="UP000003242">
    <property type="component" value="Unassembled WGS sequence"/>
</dbReference>
<dbReference type="Proteomes" id="UP000004018">
    <property type="component" value="Unassembled WGS sequence"/>
</dbReference>
<dbReference type="GO" id="GO:0006166">
    <property type="term" value="P:purine ribonucleoside salvage"/>
    <property type="evidence" value="ECO:0007669"/>
    <property type="project" value="UniProtKB-KW"/>
</dbReference>
<dbReference type="GO" id="GO:0052657">
    <property type="term" value="F:guanine phosphoribosyltransferase activity"/>
    <property type="evidence" value="ECO:0007669"/>
    <property type="project" value="UniProtKB-ARBA"/>
</dbReference>
<dbReference type="UniPathway" id="UPA00591">
    <property type="reaction ID" value="UER00648"/>
</dbReference>
<dbReference type="STRING" id="699218.HMPREF0889_0767"/>
<dbReference type="InterPro" id="IPR050408">
    <property type="entry name" value="HGPRT"/>
</dbReference>
<evidence type="ECO:0000256" key="3">
    <source>
        <dbReference type="ARBA" id="ARBA00004496"/>
    </source>
</evidence>
<dbReference type="RefSeq" id="WP_007391418.1">
    <property type="nucleotide sequence ID" value="NZ_ADGP01000033.1"/>
</dbReference>
<keyword evidence="11 16" id="KW-0660">Purine salvage</keyword>
<comment type="function">
    <text evidence="2">Purine salvage pathway enzyme that catalyzes the transfer of the ribosyl-5-phosphate group from 5-phospho-alpha-D-ribose 1-diphosphate (PRPP) to the N9 position of the 6-oxopurines hypoxanthine and guanine to form the corresponding ribonucleotides IMP (inosine 5'-monophosphate) and GMP (guanosine 5'-monophosphate), with the release of PPi.</text>
</comment>
<organism evidence="18 20">
    <name type="scientific">Megasphaera lornae</name>
    <dbReference type="NCBI Taxonomy" id="1000568"/>
    <lineage>
        <taxon>Bacteria</taxon>
        <taxon>Bacillati</taxon>
        <taxon>Bacillota</taxon>
        <taxon>Negativicutes</taxon>
        <taxon>Veillonellales</taxon>
        <taxon>Veillonellaceae</taxon>
        <taxon>Megasphaera</taxon>
    </lineage>
</organism>
<evidence type="ECO:0000256" key="5">
    <source>
        <dbReference type="ARBA" id="ARBA00004676"/>
    </source>
</evidence>
<sequence length="179" mass="19789">MHQDIKEILFTEAQIKQRVQELGRAITRDYAGKPVVLCGILKGAVTFFTDLARTIEAPVQFDFMSCSSYGDGTTSSGSLTIRKDLDTDVRGKDLLVVEDIIDTGVTLSHLVPLLQERGARSVKLATLLSKPSRRQVEVPVTYNGFEIPDAFVVGYGLDYAGLYRNLPYIGVLKENVYQA</sequence>
<dbReference type="GO" id="GO:0046100">
    <property type="term" value="P:hypoxanthine metabolic process"/>
    <property type="evidence" value="ECO:0007669"/>
    <property type="project" value="TreeGrafter"/>
</dbReference>
<accession>D3LWV7</accession>
<dbReference type="GO" id="GO:0004422">
    <property type="term" value="F:hypoxanthine phosphoribosyltransferase activity"/>
    <property type="evidence" value="ECO:0007669"/>
    <property type="project" value="InterPro"/>
</dbReference>
<evidence type="ECO:0000256" key="2">
    <source>
        <dbReference type="ARBA" id="ARBA00002049"/>
    </source>
</evidence>
<comment type="similarity">
    <text evidence="6 16">Belongs to the purine/pyrimidine phosphoribosyltransferase family.</text>
</comment>
<reference evidence="19 21" key="3">
    <citation type="submission" date="2011-04" db="EMBL/GenBank/DDBJ databases">
        <authorList>
            <person name="Harkins D.M."/>
            <person name="Madupu R."/>
            <person name="Durkin A.S."/>
            <person name="Torralba M."/>
            <person name="Methe B."/>
            <person name="Sutton G.G."/>
            <person name="Nelson K.E."/>
        </authorList>
    </citation>
    <scope>NUCLEOTIDE SEQUENCE [LARGE SCALE GENOMIC DNA]</scope>
    <source>
        <strain evidence="19 21">UPII 199-6</strain>
    </source>
</reference>
<evidence type="ECO:0000256" key="4">
    <source>
        <dbReference type="ARBA" id="ARBA00004669"/>
    </source>
</evidence>
<dbReference type="GO" id="GO:0005829">
    <property type="term" value="C:cytosol"/>
    <property type="evidence" value="ECO:0007669"/>
    <property type="project" value="TreeGrafter"/>
</dbReference>
<evidence type="ECO:0000313" key="18">
    <source>
        <dbReference type="EMBL" id="EFD93344.1"/>
    </source>
</evidence>
<evidence type="ECO:0000256" key="14">
    <source>
        <dbReference type="ARBA" id="ARBA00048811"/>
    </source>
</evidence>
<evidence type="ECO:0000256" key="13">
    <source>
        <dbReference type="ARBA" id="ARBA00022842"/>
    </source>
</evidence>
<evidence type="ECO:0000313" key="21">
    <source>
        <dbReference type="Proteomes" id="UP000004018"/>
    </source>
</evidence>
<dbReference type="GO" id="GO:0032263">
    <property type="term" value="P:GMP salvage"/>
    <property type="evidence" value="ECO:0007669"/>
    <property type="project" value="TreeGrafter"/>
</dbReference>
<reference evidence="20" key="1">
    <citation type="submission" date="2009-12" db="EMBL/GenBank/DDBJ databases">
        <title>Sequence of Clostridiales genomosp. BVAB3 str. UPII9-5.</title>
        <authorList>
            <person name="Madupu R."/>
            <person name="Durkin A.S."/>
            <person name="Torralba M."/>
            <person name="Methe B."/>
            <person name="Sutton G.G."/>
            <person name="Strausberg R.L."/>
            <person name="Nelson K.E."/>
        </authorList>
    </citation>
    <scope>NUCLEOTIDE SEQUENCE [LARGE SCALE GENOMIC DNA]</scope>
    <source>
        <strain evidence="20">28L</strain>
    </source>
</reference>
<keyword evidence="12 16" id="KW-0547">Nucleotide-binding</keyword>
<evidence type="ECO:0000256" key="12">
    <source>
        <dbReference type="ARBA" id="ARBA00022741"/>
    </source>
</evidence>
<comment type="caution">
    <text evidence="18">The sequence shown here is derived from an EMBL/GenBank/DDBJ whole genome shotgun (WGS) entry which is preliminary data.</text>
</comment>
<dbReference type="InterPro" id="IPR029057">
    <property type="entry name" value="PRTase-like"/>
</dbReference>
<dbReference type="GO" id="GO:0000166">
    <property type="term" value="F:nucleotide binding"/>
    <property type="evidence" value="ECO:0007669"/>
    <property type="project" value="UniProtKB-KW"/>
</dbReference>
<name>D3LWV7_9FIRM</name>
<dbReference type="AlphaFoldDB" id="D3LWV7"/>
<dbReference type="EMBL" id="AFIJ01000035">
    <property type="protein sequence ID" value="EGL39605.1"/>
    <property type="molecule type" value="Genomic_DNA"/>
</dbReference>
<evidence type="ECO:0000256" key="9">
    <source>
        <dbReference type="ARBA" id="ARBA00022679"/>
    </source>
</evidence>
<dbReference type="OrthoDB" id="9802824at2"/>
<dbReference type="eggNOG" id="COG0634">
    <property type="taxonomic scope" value="Bacteria"/>
</dbReference>
<evidence type="ECO:0000256" key="15">
    <source>
        <dbReference type="ARBA" id="ARBA00049402"/>
    </source>
</evidence>
<proteinExistence type="inferred from homology"/>
<dbReference type="Pfam" id="PF00156">
    <property type="entry name" value="Pribosyltran"/>
    <property type="match status" value="1"/>
</dbReference>
<evidence type="ECO:0000313" key="19">
    <source>
        <dbReference type="EMBL" id="EGL39605.1"/>
    </source>
</evidence>
<keyword evidence="8 16" id="KW-0328">Glycosyltransferase</keyword>
<evidence type="ECO:0000256" key="8">
    <source>
        <dbReference type="ARBA" id="ARBA00022676"/>
    </source>
</evidence>
<comment type="pathway">
    <text evidence="4 16">Purine metabolism; IMP biosynthesis via salvage pathway; IMP from hypoxanthine: step 1/1.</text>
</comment>
<dbReference type="EC" id="2.4.2.8" evidence="16"/>
<comment type="cofactor">
    <cofactor evidence="1 16">
        <name>Mg(2+)</name>
        <dbReference type="ChEBI" id="CHEBI:18420"/>
    </cofactor>
</comment>
<keyword evidence="13 16" id="KW-0460">Magnesium</keyword>
<evidence type="ECO:0000256" key="7">
    <source>
        <dbReference type="ARBA" id="ARBA00022490"/>
    </source>
</evidence>
<comment type="catalytic activity">
    <reaction evidence="15">
        <text>IMP + diphosphate = hypoxanthine + 5-phospho-alpha-D-ribose 1-diphosphate</text>
        <dbReference type="Rhea" id="RHEA:17973"/>
        <dbReference type="ChEBI" id="CHEBI:17368"/>
        <dbReference type="ChEBI" id="CHEBI:33019"/>
        <dbReference type="ChEBI" id="CHEBI:58017"/>
        <dbReference type="ChEBI" id="CHEBI:58053"/>
        <dbReference type="EC" id="2.4.2.8"/>
    </reaction>
    <physiologicalReaction direction="right-to-left" evidence="15">
        <dbReference type="Rhea" id="RHEA:17975"/>
    </physiologicalReaction>
</comment>
<comment type="subcellular location">
    <subcellularLocation>
        <location evidence="3 16">Cytoplasm</location>
    </subcellularLocation>
</comment>
<evidence type="ECO:0000259" key="17">
    <source>
        <dbReference type="Pfam" id="PF00156"/>
    </source>
</evidence>
<comment type="pathway">
    <text evidence="5">Purine metabolism; GMP biosynthesis via salvage pathway; GMP from guanine: step 1/1.</text>
</comment>
<protein>
    <recommendedName>
        <fullName evidence="16">Hypoxanthine phosphoribosyltransferase</fullName>
        <ecNumber evidence="16">2.4.2.8</ecNumber>
    </recommendedName>
</protein>
<dbReference type="GO" id="GO:0000287">
    <property type="term" value="F:magnesium ion binding"/>
    <property type="evidence" value="ECO:0007669"/>
    <property type="project" value="TreeGrafter"/>
</dbReference>
<dbReference type="PANTHER" id="PTHR43340:SF1">
    <property type="entry name" value="HYPOXANTHINE PHOSPHORIBOSYLTRANSFERASE"/>
    <property type="match status" value="1"/>
</dbReference>
<keyword evidence="21" id="KW-1185">Reference proteome</keyword>
<dbReference type="InterPro" id="IPR005904">
    <property type="entry name" value="Hxn_phspho_trans"/>
</dbReference>
<evidence type="ECO:0000256" key="6">
    <source>
        <dbReference type="ARBA" id="ARBA00008391"/>
    </source>
</evidence>
<dbReference type="GO" id="GO:0006178">
    <property type="term" value="P:guanine salvage"/>
    <property type="evidence" value="ECO:0007669"/>
    <property type="project" value="TreeGrafter"/>
</dbReference>
<dbReference type="InterPro" id="IPR000836">
    <property type="entry name" value="PRTase_dom"/>
</dbReference>
<comment type="catalytic activity">
    <reaction evidence="14">
        <text>GMP + diphosphate = guanine + 5-phospho-alpha-D-ribose 1-diphosphate</text>
        <dbReference type="Rhea" id="RHEA:25424"/>
        <dbReference type="ChEBI" id="CHEBI:16235"/>
        <dbReference type="ChEBI" id="CHEBI:33019"/>
        <dbReference type="ChEBI" id="CHEBI:58017"/>
        <dbReference type="ChEBI" id="CHEBI:58115"/>
        <dbReference type="EC" id="2.4.2.8"/>
    </reaction>
    <physiologicalReaction direction="right-to-left" evidence="14">
        <dbReference type="Rhea" id="RHEA:25426"/>
    </physiologicalReaction>
</comment>
<keyword evidence="9 16" id="KW-0808">Transferase</keyword>
<dbReference type="PANTHER" id="PTHR43340">
    <property type="entry name" value="HYPOXANTHINE-GUANINE PHOSPHORIBOSYLTRANSFERASE"/>
    <property type="match status" value="1"/>
</dbReference>